<protein>
    <submittedName>
        <fullName evidence="2">Zinc finger CCCH domain-containing protein</fullName>
    </submittedName>
</protein>
<dbReference type="Proteomes" id="UP000236291">
    <property type="component" value="Unassembled WGS sequence"/>
</dbReference>
<sequence length="103" mass="11370">MEHSEIDLAPISNGEQPQLVSHEDSSSPVVDHSPPSDLNQTAENHIDHDDALAVELHDKLDLKIEDERVVETDDKVSNFNDGGEVCVEEESVKGEVVVVEEEE</sequence>
<feature type="non-terminal residue" evidence="2">
    <location>
        <position position="103"/>
    </location>
</feature>
<comment type="caution">
    <text evidence="2">The sequence shown here is derived from an EMBL/GenBank/DDBJ whole genome shotgun (WGS) entry which is preliminary data.</text>
</comment>
<dbReference type="EMBL" id="ASHM01094159">
    <property type="protein sequence ID" value="PNX64883.1"/>
    <property type="molecule type" value="Genomic_DNA"/>
</dbReference>
<feature type="compositionally biased region" description="Low complexity" evidence="1">
    <location>
        <begin position="26"/>
        <end position="37"/>
    </location>
</feature>
<gene>
    <name evidence="2" type="ORF">L195_g054251</name>
</gene>
<evidence type="ECO:0000256" key="1">
    <source>
        <dbReference type="SAM" id="MobiDB-lite"/>
    </source>
</evidence>
<dbReference type="AlphaFoldDB" id="A0A2K3KF49"/>
<proteinExistence type="predicted"/>
<accession>A0A2K3KF49</accession>
<evidence type="ECO:0000313" key="2">
    <source>
        <dbReference type="EMBL" id="PNX64883.1"/>
    </source>
</evidence>
<feature type="region of interest" description="Disordered" evidence="1">
    <location>
        <begin position="1"/>
        <end position="48"/>
    </location>
</feature>
<evidence type="ECO:0000313" key="3">
    <source>
        <dbReference type="Proteomes" id="UP000236291"/>
    </source>
</evidence>
<dbReference type="ExpressionAtlas" id="A0A2K3KF49">
    <property type="expression patterns" value="baseline"/>
</dbReference>
<organism evidence="2 3">
    <name type="scientific">Trifolium pratense</name>
    <name type="common">Red clover</name>
    <dbReference type="NCBI Taxonomy" id="57577"/>
    <lineage>
        <taxon>Eukaryota</taxon>
        <taxon>Viridiplantae</taxon>
        <taxon>Streptophyta</taxon>
        <taxon>Embryophyta</taxon>
        <taxon>Tracheophyta</taxon>
        <taxon>Spermatophyta</taxon>
        <taxon>Magnoliopsida</taxon>
        <taxon>eudicotyledons</taxon>
        <taxon>Gunneridae</taxon>
        <taxon>Pentapetalae</taxon>
        <taxon>rosids</taxon>
        <taxon>fabids</taxon>
        <taxon>Fabales</taxon>
        <taxon>Fabaceae</taxon>
        <taxon>Papilionoideae</taxon>
        <taxon>50 kb inversion clade</taxon>
        <taxon>NPAAA clade</taxon>
        <taxon>Hologalegina</taxon>
        <taxon>IRL clade</taxon>
        <taxon>Trifolieae</taxon>
        <taxon>Trifolium</taxon>
    </lineage>
</organism>
<reference evidence="2 3" key="1">
    <citation type="journal article" date="2014" name="Am. J. Bot.">
        <title>Genome assembly and annotation for red clover (Trifolium pratense; Fabaceae).</title>
        <authorList>
            <person name="Istvanek J."/>
            <person name="Jaros M."/>
            <person name="Krenek A."/>
            <person name="Repkova J."/>
        </authorList>
    </citation>
    <scope>NUCLEOTIDE SEQUENCE [LARGE SCALE GENOMIC DNA]</scope>
    <source>
        <strain evidence="3">cv. Tatra</strain>
        <tissue evidence="2">Young leaves</tissue>
    </source>
</reference>
<name>A0A2K3KF49_TRIPR</name>
<reference evidence="2 3" key="2">
    <citation type="journal article" date="2017" name="Front. Plant Sci.">
        <title>Gene Classification and Mining of Molecular Markers Useful in Red Clover (Trifolium pratense) Breeding.</title>
        <authorList>
            <person name="Istvanek J."/>
            <person name="Dluhosova J."/>
            <person name="Dluhos P."/>
            <person name="Patkova L."/>
            <person name="Nedelnik J."/>
            <person name="Repkova J."/>
        </authorList>
    </citation>
    <scope>NUCLEOTIDE SEQUENCE [LARGE SCALE GENOMIC DNA]</scope>
    <source>
        <strain evidence="3">cv. Tatra</strain>
        <tissue evidence="2">Young leaves</tissue>
    </source>
</reference>